<dbReference type="RefSeq" id="WP_133361129.1">
    <property type="nucleotide sequence ID" value="NZ_SMUV01000072.1"/>
</dbReference>
<protein>
    <submittedName>
        <fullName evidence="2">Chemotaxis protein CheA</fullName>
    </submittedName>
</protein>
<dbReference type="EMBL" id="SMUV01000072">
    <property type="protein sequence ID" value="TDK43123.1"/>
    <property type="molecule type" value="Genomic_DNA"/>
</dbReference>
<feature type="region of interest" description="Disordered" evidence="1">
    <location>
        <begin position="157"/>
        <end position="454"/>
    </location>
</feature>
<feature type="compositionally biased region" description="Polar residues" evidence="1">
    <location>
        <begin position="272"/>
        <end position="287"/>
    </location>
</feature>
<feature type="compositionally biased region" description="Acidic residues" evidence="1">
    <location>
        <begin position="423"/>
        <end position="434"/>
    </location>
</feature>
<evidence type="ECO:0000256" key="1">
    <source>
        <dbReference type="SAM" id="MobiDB-lite"/>
    </source>
</evidence>
<feature type="compositionally biased region" description="Low complexity" evidence="1">
    <location>
        <begin position="179"/>
        <end position="192"/>
    </location>
</feature>
<feature type="compositionally biased region" description="Low complexity" evidence="1">
    <location>
        <begin position="346"/>
        <end position="356"/>
    </location>
</feature>
<reference evidence="2 3" key="1">
    <citation type="submission" date="2019-03" db="EMBL/GenBank/DDBJ databases">
        <title>Ruegeria lutea sp. nov., a novel strain, isolated from marine sediment, the Masan Bay, South Korea.</title>
        <authorList>
            <person name="Kim J."/>
            <person name="Kim D.-Y."/>
            <person name="Lee S.-S."/>
        </authorList>
    </citation>
    <scope>NUCLEOTIDE SEQUENCE [LARGE SCALE GENOMIC DNA]</scope>
    <source>
        <strain evidence="2 3">318-1</strain>
    </source>
</reference>
<feature type="compositionally biased region" description="Acidic residues" evidence="1">
    <location>
        <begin position="257"/>
        <end position="268"/>
    </location>
</feature>
<feature type="region of interest" description="Disordered" evidence="1">
    <location>
        <begin position="538"/>
        <end position="589"/>
    </location>
</feature>
<proteinExistence type="predicted"/>
<dbReference type="AlphaFoldDB" id="A0A4R5UV79"/>
<feature type="compositionally biased region" description="Low complexity" evidence="1">
    <location>
        <begin position="97"/>
        <end position="107"/>
    </location>
</feature>
<comment type="caution">
    <text evidence="2">The sequence shown here is derived from an EMBL/GenBank/DDBJ whole genome shotgun (WGS) entry which is preliminary data.</text>
</comment>
<feature type="region of interest" description="Disordered" evidence="1">
    <location>
        <begin position="469"/>
        <end position="505"/>
    </location>
</feature>
<gene>
    <name evidence="2" type="ORF">E1832_17865</name>
</gene>
<name>A0A4R5UV79_9RHOB</name>
<sequence length="721" mass="76648">MVQSNKVLTVSYGTFSCTLEGFEDSFDTMKAIAEYFRDLAADDRYFGAEPPQPDTEMLARIAEREVARHVEARREGSGFVLRAAQIGAPAAPAAAAEPVARAAAPAPDVRPDQPPHQEATGADALPTAEAMVQAPETAETAAAAGVTAETAAFMAQAEAHAGDVAATEEEEDRVDLPEAEPVAAATATAPEPDSIAAKLQRIRAVVSRSETAKTEVDYSEDEHFDDSFAATLPEETAEETGAETTAMEDDRSYQETVGEDLADDEEAEPQTAAESLSETARVTTAVTGQGAEDATGETTAERADAAGQMDATAEDAFSGLDPRRAARLRRRMARARQAAEDETAADAEAALQSQSARQEAITQDREEAFAPDADDTDTALFDDLDDDAQDNDDFGDRHRNMLAASSGRGAARRRPRVMILQHDEEDTAAQEPEAEAPVLPSAELPPGTLPAEDEADLMRELAEVEAELRGGAADAKETSEDIRPATAPAARPARHAASDDSSDLSRLMAAASEKLDAPEAASTRETYSHLRAAVAATQAERSAGGGIDTNPDAAAYRDDLARVVQPRRPRPAGARTTRPGADEVRRPAPLKLVAEQRVDDLDARASKSGPVRPRRVAAPVAEQAQTGTGFAAFAEEMGALELPELLEAAAAYMQFVEGRDQFTRPQLIHKAREAADDEFSREDGLRSFGMLLREGKIVKKDSGRFVASGEIGFQPDSRAAG</sequence>
<keyword evidence="3" id="KW-1185">Reference proteome</keyword>
<accession>A0A4R5UV79</accession>
<dbReference type="OrthoDB" id="7798282at2"/>
<feature type="compositionally biased region" description="Basic residues" evidence="1">
    <location>
        <begin position="325"/>
        <end position="334"/>
    </location>
</feature>
<dbReference type="Proteomes" id="UP000295301">
    <property type="component" value="Unassembled WGS sequence"/>
</dbReference>
<evidence type="ECO:0000313" key="2">
    <source>
        <dbReference type="EMBL" id="TDK43123.1"/>
    </source>
</evidence>
<feature type="region of interest" description="Disordered" evidence="1">
    <location>
        <begin position="97"/>
        <end position="120"/>
    </location>
</feature>
<dbReference type="PROSITE" id="PS51257">
    <property type="entry name" value="PROKAR_LIPOPROTEIN"/>
    <property type="match status" value="1"/>
</dbReference>
<organism evidence="2 3">
    <name type="scientific">Antarcticimicrobium luteum</name>
    <dbReference type="NCBI Taxonomy" id="2547397"/>
    <lineage>
        <taxon>Bacteria</taxon>
        <taxon>Pseudomonadati</taxon>
        <taxon>Pseudomonadota</taxon>
        <taxon>Alphaproteobacteria</taxon>
        <taxon>Rhodobacterales</taxon>
        <taxon>Paracoccaceae</taxon>
        <taxon>Antarcticimicrobium</taxon>
    </lineage>
</organism>
<feature type="compositionally biased region" description="Acidic residues" evidence="1">
    <location>
        <begin position="372"/>
        <end position="393"/>
    </location>
</feature>
<feature type="compositionally biased region" description="Basic and acidic residues" evidence="1">
    <location>
        <begin position="469"/>
        <end position="483"/>
    </location>
</feature>
<evidence type="ECO:0000313" key="3">
    <source>
        <dbReference type="Proteomes" id="UP000295301"/>
    </source>
</evidence>